<keyword evidence="2" id="KW-1185">Reference proteome</keyword>
<organism evidence="1 2">
    <name type="scientific">Erythrobacter insulae</name>
    <dbReference type="NCBI Taxonomy" id="2584124"/>
    <lineage>
        <taxon>Bacteria</taxon>
        <taxon>Pseudomonadati</taxon>
        <taxon>Pseudomonadota</taxon>
        <taxon>Alphaproteobacteria</taxon>
        <taxon>Sphingomonadales</taxon>
        <taxon>Erythrobacteraceae</taxon>
        <taxon>Erythrobacter/Porphyrobacter group</taxon>
        <taxon>Erythrobacter</taxon>
    </lineage>
</organism>
<sequence length="172" mass="19309">MKRTDFLIMAALVLLIGHAVGLASGETSSHQLQTKRWVAFHPDLERHQRQNPHHLLSSSHHVDGRYDVFDEIDFRHKKFVDAAVSCGVKSWKLMSYVQPVSVDQISTEVPSQMPDRLFLGTLSGPQIKCVNGKLPDGYELVRLAQPVDPSPEFWLTDLSTLVVQESANAQTH</sequence>
<name>A0A547P701_9SPHN</name>
<accession>A0A547P701</accession>
<dbReference type="RefSeq" id="WP_142789212.1">
    <property type="nucleotide sequence ID" value="NZ_VHJK01000002.1"/>
</dbReference>
<protein>
    <submittedName>
        <fullName evidence="1">Uncharacterized protein</fullName>
    </submittedName>
</protein>
<dbReference type="EMBL" id="VHJK01000002">
    <property type="protein sequence ID" value="TRD09922.1"/>
    <property type="molecule type" value="Genomic_DNA"/>
</dbReference>
<dbReference type="Proteomes" id="UP000316343">
    <property type="component" value="Unassembled WGS sequence"/>
</dbReference>
<evidence type="ECO:0000313" key="1">
    <source>
        <dbReference type="EMBL" id="TRD09922.1"/>
    </source>
</evidence>
<reference evidence="1 2" key="1">
    <citation type="submission" date="2019-06" db="EMBL/GenBank/DDBJ databases">
        <title>Erythrobacter insulae sp. nov., isolated from a tidal flat.</title>
        <authorList>
            <person name="Yoon J.-H."/>
        </authorList>
    </citation>
    <scope>NUCLEOTIDE SEQUENCE [LARGE SCALE GENOMIC DNA]</scope>
    <source>
        <strain evidence="1 2">JBTF-M21</strain>
    </source>
</reference>
<comment type="caution">
    <text evidence="1">The sequence shown here is derived from an EMBL/GenBank/DDBJ whole genome shotgun (WGS) entry which is preliminary data.</text>
</comment>
<gene>
    <name evidence="1" type="ORF">FGU71_13025</name>
</gene>
<dbReference type="OrthoDB" id="7605566at2"/>
<evidence type="ECO:0000313" key="2">
    <source>
        <dbReference type="Proteomes" id="UP000316343"/>
    </source>
</evidence>
<dbReference type="AlphaFoldDB" id="A0A547P701"/>
<proteinExistence type="predicted"/>